<dbReference type="Pfam" id="PF07670">
    <property type="entry name" value="Gate"/>
    <property type="match status" value="1"/>
</dbReference>
<keyword evidence="4" id="KW-1185">Reference proteome</keyword>
<feature type="transmembrane region" description="Helical" evidence="1">
    <location>
        <begin position="147"/>
        <end position="170"/>
    </location>
</feature>
<evidence type="ECO:0000256" key="1">
    <source>
        <dbReference type="SAM" id="Phobius"/>
    </source>
</evidence>
<comment type="caution">
    <text evidence="3">The sequence shown here is derived from an EMBL/GenBank/DDBJ whole genome shotgun (WGS) entry which is preliminary data.</text>
</comment>
<feature type="transmembrane region" description="Helical" evidence="1">
    <location>
        <begin position="439"/>
        <end position="460"/>
    </location>
</feature>
<evidence type="ECO:0000313" key="3">
    <source>
        <dbReference type="EMBL" id="MBE4907023.1"/>
    </source>
</evidence>
<feature type="transmembrane region" description="Helical" evidence="1">
    <location>
        <begin position="249"/>
        <end position="268"/>
    </location>
</feature>
<keyword evidence="1" id="KW-0472">Membrane</keyword>
<gene>
    <name evidence="3" type="ORF">IMZ08_03000</name>
</gene>
<dbReference type="EMBL" id="JADCLJ010000007">
    <property type="protein sequence ID" value="MBE4907023.1"/>
    <property type="molecule type" value="Genomic_DNA"/>
</dbReference>
<evidence type="ECO:0000259" key="2">
    <source>
        <dbReference type="Pfam" id="PF07670"/>
    </source>
</evidence>
<keyword evidence="1" id="KW-1133">Transmembrane helix</keyword>
<name>A0ABR9QEU7_9BACI</name>
<dbReference type="InterPro" id="IPR011642">
    <property type="entry name" value="Gate_dom"/>
</dbReference>
<feature type="transmembrane region" description="Helical" evidence="1">
    <location>
        <begin position="66"/>
        <end position="87"/>
    </location>
</feature>
<dbReference type="RefSeq" id="WP_193534500.1">
    <property type="nucleotide sequence ID" value="NZ_JADCLJ010000007.1"/>
</dbReference>
<proteinExistence type="predicted"/>
<feature type="transmembrane region" description="Helical" evidence="1">
    <location>
        <begin position="406"/>
        <end position="427"/>
    </location>
</feature>
<sequence>MENEGLKNKGQVELNRSISTSGFLQFFIPSAIGIILFVIPFPYEEGVTIPVAILAKQVQAILSDSLPYIATAFVVLAVVLSLFTSLVKPRFITKSIFFSKLFKVSTFWLIARLIGMVFSIMALFRIGPEWIWSDVTGGLLLFELIPVLFSVFLFAGLLLPLLLDFGLLDLCGAMLKKIMRPLFTLPGRSSIDCLASWLGDGTIGVLLTTKQYEEGYYTKREAAVIGTTFSVVSITFTIVIIAYMDLEHMFGPFYLSIVVAGLVAAIICPRIPPLSRKPDTYYEEAEKRLDETIPEGLTPFRWGLLKAVSHAERNNNYGAVVKGGIGNVLDMWLGVIPIVMAIGTVALVIAEFTPVFTYLGAPFVPILNVLQVPEANEAAQTMVIGFADMFLPAIIGSSIESELTRFVIGAVSVTQLIYMSEVGGLLLGSKLPVSFTDLVIIFLQRTFITLPIIVLFAHLFF</sequence>
<evidence type="ECO:0000313" key="4">
    <source>
        <dbReference type="Proteomes" id="UP001516662"/>
    </source>
</evidence>
<feature type="transmembrane region" description="Helical" evidence="1">
    <location>
        <begin position="379"/>
        <end position="399"/>
    </location>
</feature>
<feature type="domain" description="Nucleoside transporter/FeoB GTPase Gate" evidence="2">
    <location>
        <begin position="147"/>
        <end position="243"/>
    </location>
</feature>
<dbReference type="Proteomes" id="UP001516662">
    <property type="component" value="Unassembled WGS sequence"/>
</dbReference>
<protein>
    <submittedName>
        <fullName evidence="3">YjiH family protein</fullName>
    </submittedName>
</protein>
<feature type="transmembrane region" description="Helical" evidence="1">
    <location>
        <begin position="107"/>
        <end position="127"/>
    </location>
</feature>
<reference evidence="3 4" key="1">
    <citation type="submission" date="2020-10" db="EMBL/GenBank/DDBJ databases">
        <title>Bacillus sp. HD4P25, an endophyte from a halophyte.</title>
        <authorList>
            <person name="Sun J.-Q."/>
        </authorList>
    </citation>
    <scope>NUCLEOTIDE SEQUENCE [LARGE SCALE GENOMIC DNA]</scope>
    <source>
        <strain evidence="3 4">YIM 93174</strain>
    </source>
</reference>
<feature type="transmembrane region" description="Helical" evidence="1">
    <location>
        <begin position="222"/>
        <end position="243"/>
    </location>
</feature>
<feature type="transmembrane region" description="Helical" evidence="1">
    <location>
        <begin position="332"/>
        <end position="359"/>
    </location>
</feature>
<accession>A0ABR9QEU7</accession>
<feature type="transmembrane region" description="Helical" evidence="1">
    <location>
        <begin position="21"/>
        <end position="41"/>
    </location>
</feature>
<organism evidence="3 4">
    <name type="scientific">Litchfieldia luteola</name>
    <dbReference type="NCBI Taxonomy" id="682179"/>
    <lineage>
        <taxon>Bacteria</taxon>
        <taxon>Bacillati</taxon>
        <taxon>Bacillota</taxon>
        <taxon>Bacilli</taxon>
        <taxon>Bacillales</taxon>
        <taxon>Bacillaceae</taxon>
        <taxon>Litchfieldia</taxon>
    </lineage>
</organism>
<keyword evidence="1" id="KW-0812">Transmembrane</keyword>